<dbReference type="EC" id="1.13.11.-" evidence="6"/>
<dbReference type="GO" id="GO:0046872">
    <property type="term" value="F:metal ion binding"/>
    <property type="evidence" value="ECO:0007669"/>
    <property type="project" value="UniProtKB-KW"/>
</dbReference>
<sequence>MTQLDRRHFLGSGLFAAAAATIITPEMALAGASPAGWSLAVADVDADVPEEILRLVDGKVPADCNVTLYRNGPAKFRRGTGASGHWFDGDGLVRKFRIGNGRASLSARFVDTPKRRLETKLDAIVQPGFGSSRRDGAIVNGPDDTNAANTSVLMSGGELLALWEAGSPAVLDPETLETKGFKTFRRDLKQMPFLAHPRVEPDGTVWNLGGNGKSTFVWKLNPVGSLAKAQILETGRASYFHDFTATARHLVIVLQPWVQEGFKFPLSTAMAWKPELGTRILVVDKDDLSKKRVFELPAFSFFHLADGWEESDGTIRFDGCLEENPTFGQIAASALLRGEYIKAPSPMLTQIVLYPDGRADTNTTRISGEFPATDRRRAGQSRRFTTHVAGYRQTPFPHAIATWDWDKGRDDKHDFGSHQLVEEFLFVPTGSGERDGWLIGTTLNLKERRTELHLLNAGRISDGPLATWRASLPLPLTFHGTIA</sequence>
<dbReference type="OrthoDB" id="6636843at2"/>
<proteinExistence type="inferred from homology"/>
<evidence type="ECO:0000313" key="8">
    <source>
        <dbReference type="Proteomes" id="UP000320160"/>
    </source>
</evidence>
<evidence type="ECO:0000256" key="2">
    <source>
        <dbReference type="ARBA" id="ARBA00022723"/>
    </source>
</evidence>
<dbReference type="InterPro" id="IPR004294">
    <property type="entry name" value="Carotenoid_Oase"/>
</dbReference>
<dbReference type="EMBL" id="VKKU01000001">
    <property type="protein sequence ID" value="TSB04538.1"/>
    <property type="molecule type" value="Genomic_DNA"/>
</dbReference>
<organism evidence="7 8">
    <name type="scientific">Sphingorhabdus contaminans</name>
    <dbReference type="NCBI Taxonomy" id="1343899"/>
    <lineage>
        <taxon>Bacteria</taxon>
        <taxon>Pseudomonadati</taxon>
        <taxon>Pseudomonadota</taxon>
        <taxon>Alphaproteobacteria</taxon>
        <taxon>Sphingomonadales</taxon>
        <taxon>Sphingomonadaceae</taxon>
        <taxon>Sphingorhabdus</taxon>
    </lineage>
</organism>
<dbReference type="Proteomes" id="UP000320160">
    <property type="component" value="Unassembled WGS sequence"/>
</dbReference>
<protein>
    <recommendedName>
        <fullName evidence="6">Dioxygenase</fullName>
        <ecNumber evidence="6">1.13.11.-</ecNumber>
    </recommendedName>
</protein>
<evidence type="ECO:0000313" key="7">
    <source>
        <dbReference type="EMBL" id="TSB04538.1"/>
    </source>
</evidence>
<dbReference type="Pfam" id="PF03055">
    <property type="entry name" value="RPE65"/>
    <property type="match status" value="1"/>
</dbReference>
<evidence type="ECO:0000256" key="6">
    <source>
        <dbReference type="RuleBase" id="RU364048"/>
    </source>
</evidence>
<comment type="caution">
    <text evidence="7">The sequence shown here is derived from an EMBL/GenBank/DDBJ whole genome shotgun (WGS) entry which is preliminary data.</text>
</comment>
<dbReference type="PANTHER" id="PTHR10543:SF89">
    <property type="entry name" value="CAROTENOID 9,10(9',10')-CLEAVAGE DIOXYGENASE 1"/>
    <property type="match status" value="1"/>
</dbReference>
<feature type="binding site" evidence="5">
    <location>
        <position position="196"/>
    </location>
    <ligand>
        <name>Fe cation</name>
        <dbReference type="ChEBI" id="CHEBI:24875"/>
        <note>catalytic</note>
    </ligand>
</feature>
<dbReference type="InterPro" id="IPR006311">
    <property type="entry name" value="TAT_signal"/>
</dbReference>
<keyword evidence="2 5" id="KW-0479">Metal-binding</keyword>
<dbReference type="GO" id="GO:0016121">
    <property type="term" value="P:carotene catabolic process"/>
    <property type="evidence" value="ECO:0007669"/>
    <property type="project" value="TreeGrafter"/>
</dbReference>
<dbReference type="PANTHER" id="PTHR10543">
    <property type="entry name" value="BETA-CAROTENE DIOXYGENASE"/>
    <property type="match status" value="1"/>
</dbReference>
<feature type="binding site" evidence="5">
    <location>
        <position position="241"/>
    </location>
    <ligand>
        <name>Fe cation</name>
        <dbReference type="ChEBI" id="CHEBI:24875"/>
        <note>catalytic</note>
    </ligand>
</feature>
<keyword evidence="4 5" id="KW-0408">Iron</keyword>
<reference evidence="7 8" key="1">
    <citation type="submission" date="2019-07" db="EMBL/GenBank/DDBJ databases">
        <authorList>
            <person name="Park M."/>
        </authorList>
    </citation>
    <scope>NUCLEOTIDE SEQUENCE [LARGE SCALE GENOMIC DNA]</scope>
    <source>
        <strain evidence="7 8">KCTC32445</strain>
    </source>
</reference>
<accession>A0A553WIN3</accession>
<feature type="binding site" evidence="5">
    <location>
        <position position="479"/>
    </location>
    <ligand>
        <name>Fe cation</name>
        <dbReference type="ChEBI" id="CHEBI:24875"/>
        <note>catalytic</note>
    </ligand>
</feature>
<dbReference type="PROSITE" id="PS51318">
    <property type="entry name" value="TAT"/>
    <property type="match status" value="1"/>
</dbReference>
<gene>
    <name evidence="7" type="ORF">FOM92_03725</name>
</gene>
<evidence type="ECO:0000256" key="5">
    <source>
        <dbReference type="PIRSR" id="PIRSR604294-1"/>
    </source>
</evidence>
<name>A0A553WIN3_9SPHN</name>
<comment type="cofactor">
    <cofactor evidence="5 6">
        <name>Fe(2+)</name>
        <dbReference type="ChEBI" id="CHEBI:29033"/>
    </cofactor>
    <text evidence="5 6">Binds 1 Fe(2+) ion per subunit.</text>
</comment>
<evidence type="ECO:0000256" key="4">
    <source>
        <dbReference type="ARBA" id="ARBA00023004"/>
    </source>
</evidence>
<keyword evidence="3 6" id="KW-0560">Oxidoreductase</keyword>
<evidence type="ECO:0000256" key="1">
    <source>
        <dbReference type="ARBA" id="ARBA00006787"/>
    </source>
</evidence>
<dbReference type="RefSeq" id="WP_143775426.1">
    <property type="nucleotide sequence ID" value="NZ_VKKU01000001.1"/>
</dbReference>
<evidence type="ECO:0000256" key="3">
    <source>
        <dbReference type="ARBA" id="ARBA00023002"/>
    </source>
</evidence>
<feature type="binding site" evidence="5">
    <location>
        <position position="303"/>
    </location>
    <ligand>
        <name>Fe cation</name>
        <dbReference type="ChEBI" id="CHEBI:24875"/>
        <note>catalytic</note>
    </ligand>
</feature>
<dbReference type="AlphaFoldDB" id="A0A553WIN3"/>
<dbReference type="GO" id="GO:0010436">
    <property type="term" value="F:carotenoid dioxygenase activity"/>
    <property type="evidence" value="ECO:0007669"/>
    <property type="project" value="TreeGrafter"/>
</dbReference>
<keyword evidence="8" id="KW-1185">Reference proteome</keyword>
<comment type="similarity">
    <text evidence="1 6">Belongs to the carotenoid oxygenase family.</text>
</comment>
<keyword evidence="6" id="KW-0223">Dioxygenase</keyword>